<sequence length="71" mass="7708">MLSASAAFAATRDEQTAACKGDAIRFCASEIPNEQKITSCMKANFNKLSPQCKAMFKQPASDKRKKPVKPA</sequence>
<dbReference type="EMBL" id="NBTY01000101">
    <property type="protein sequence ID" value="OTP73113.1"/>
    <property type="molecule type" value="Genomic_DNA"/>
</dbReference>
<organism evidence="2 3">
    <name type="scientific">Caballeronia sordidicola</name>
    <name type="common">Burkholderia sordidicola</name>
    <dbReference type="NCBI Taxonomy" id="196367"/>
    <lineage>
        <taxon>Bacteria</taxon>
        <taxon>Pseudomonadati</taxon>
        <taxon>Pseudomonadota</taxon>
        <taxon>Betaproteobacteria</taxon>
        <taxon>Burkholderiales</taxon>
        <taxon>Burkholderiaceae</taxon>
        <taxon>Caballeronia</taxon>
    </lineage>
</organism>
<protein>
    <recommendedName>
        <fullName evidence="5">Cysteine rich repeat-containing protein</fullName>
    </recommendedName>
</protein>
<dbReference type="Proteomes" id="UP000195221">
    <property type="component" value="Unassembled WGS sequence"/>
</dbReference>
<evidence type="ECO:0000313" key="4">
    <source>
        <dbReference type="Proteomes" id="UP000195221"/>
    </source>
</evidence>
<evidence type="ECO:0000313" key="2">
    <source>
        <dbReference type="EMBL" id="OTP73113.1"/>
    </source>
</evidence>
<reference evidence="2 3" key="1">
    <citation type="submission" date="2017-03" db="EMBL/GenBank/DDBJ databases">
        <title>Genome analysis of strain PAMC 26510.</title>
        <authorList>
            <person name="Oh H.-M."/>
            <person name="Yang J.-A."/>
        </authorList>
    </citation>
    <scope>NUCLEOTIDE SEQUENCE [LARGE SCALE GENOMIC DNA]</scope>
    <source>
        <strain evidence="2 3">PAMC 26510</strain>
    </source>
</reference>
<evidence type="ECO:0000313" key="1">
    <source>
        <dbReference type="EMBL" id="OTP68412.1"/>
    </source>
</evidence>
<accession>A0A242MPD8</accession>
<dbReference type="EMBL" id="NBTZ01000132">
    <property type="protein sequence ID" value="OTP68412.1"/>
    <property type="molecule type" value="Genomic_DNA"/>
</dbReference>
<name>A0A242MPD8_CABSO</name>
<gene>
    <name evidence="2" type="ORF">PAMC26510_20195</name>
    <name evidence="1" type="ORF">PAMC26577_33900</name>
</gene>
<dbReference type="RefSeq" id="WP_231941494.1">
    <property type="nucleotide sequence ID" value="NZ_MSRG01000088.1"/>
</dbReference>
<evidence type="ECO:0008006" key="5">
    <source>
        <dbReference type="Google" id="ProtNLM"/>
    </source>
</evidence>
<evidence type="ECO:0000313" key="3">
    <source>
        <dbReference type="Proteomes" id="UP000194546"/>
    </source>
</evidence>
<reference evidence="1 4" key="2">
    <citation type="submission" date="2017-03" db="EMBL/GenBank/DDBJ databases">
        <title>Genome analysis of strain PAMC 26577.</title>
        <authorList>
            <person name="Oh H.-M."/>
            <person name="Yang J.-A."/>
        </authorList>
    </citation>
    <scope>NUCLEOTIDE SEQUENCE [LARGE SCALE GENOMIC DNA]</scope>
    <source>
        <strain evidence="1 4">PAMC 26577</strain>
    </source>
</reference>
<dbReference type="AlphaFoldDB" id="A0A242MPD8"/>
<dbReference type="Proteomes" id="UP000194546">
    <property type="component" value="Unassembled WGS sequence"/>
</dbReference>
<comment type="caution">
    <text evidence="2">The sequence shown here is derived from an EMBL/GenBank/DDBJ whole genome shotgun (WGS) entry which is preliminary data.</text>
</comment>
<proteinExistence type="predicted"/>